<dbReference type="AlphaFoldDB" id="A0A0K0G5Q4"/>
<dbReference type="GO" id="GO:0019899">
    <property type="term" value="F:enzyme binding"/>
    <property type="evidence" value="ECO:0007669"/>
    <property type="project" value="UniProtKB-ARBA"/>
</dbReference>
<keyword evidence="1" id="KW-0479">Metal-binding</keyword>
<proteinExistence type="predicted"/>
<accession>A0A0K0G5Q4</accession>
<dbReference type="PROSITE" id="PS50158">
    <property type="entry name" value="ZF_CCHC"/>
    <property type="match status" value="1"/>
</dbReference>
<name>A0A0K0G5Q4_STRVS</name>
<dbReference type="InterPro" id="IPR036875">
    <property type="entry name" value="Znf_CCHC_sf"/>
</dbReference>
<dbReference type="GO" id="GO:0008270">
    <property type="term" value="F:zinc ion binding"/>
    <property type="evidence" value="ECO:0007669"/>
    <property type="project" value="UniProtKB-KW"/>
</dbReference>
<evidence type="ECO:0000313" key="3">
    <source>
        <dbReference type="Proteomes" id="UP000035680"/>
    </source>
</evidence>
<keyword evidence="3" id="KW-1185">Reference proteome</keyword>
<protein>
    <submittedName>
        <fullName evidence="4">CCHC-type domain-containing protein</fullName>
    </submittedName>
</protein>
<dbReference type="GO" id="GO:0003676">
    <property type="term" value="F:nucleic acid binding"/>
    <property type="evidence" value="ECO:0007669"/>
    <property type="project" value="InterPro"/>
</dbReference>
<dbReference type="Proteomes" id="UP000035680">
    <property type="component" value="Unassembled WGS sequence"/>
</dbReference>
<sequence>MTVSPQFGFLIKAITLSLNHEELLATQINAKKSQQFSYRRSCKPTKCFYCDKLGHVEADCLTKERNLTQSSNFYSSQISQPINSYRSVYNAPSKPTAVNSKPRNSTKSKYNRAFTAVNSVELDKVGPNRLKTVVFLTIQDIRQLSLWT</sequence>
<feature type="domain" description="CCHC-type" evidence="2">
    <location>
        <begin position="46"/>
        <end position="60"/>
    </location>
</feature>
<reference evidence="3" key="1">
    <citation type="submission" date="2014-07" db="EMBL/GenBank/DDBJ databases">
        <authorList>
            <person name="Martin A.A"/>
            <person name="De Silva N."/>
        </authorList>
    </citation>
    <scope>NUCLEOTIDE SEQUENCE</scope>
</reference>
<keyword evidence="1" id="KW-0862">Zinc</keyword>
<keyword evidence="1" id="KW-0863">Zinc-finger</keyword>
<evidence type="ECO:0000259" key="2">
    <source>
        <dbReference type="PROSITE" id="PS50158"/>
    </source>
</evidence>
<evidence type="ECO:0000256" key="1">
    <source>
        <dbReference type="PROSITE-ProRule" id="PRU00047"/>
    </source>
</evidence>
<dbReference type="SUPFAM" id="SSF57756">
    <property type="entry name" value="Retrovirus zinc finger-like domains"/>
    <property type="match status" value="1"/>
</dbReference>
<dbReference type="WBParaSite" id="SVE_2007600.1">
    <property type="protein sequence ID" value="SVE_2007600.1"/>
    <property type="gene ID" value="SVE_2007600"/>
</dbReference>
<dbReference type="InterPro" id="IPR001878">
    <property type="entry name" value="Znf_CCHC"/>
</dbReference>
<reference evidence="4" key="2">
    <citation type="submission" date="2015-08" db="UniProtKB">
        <authorList>
            <consortium name="WormBaseParasite"/>
        </authorList>
    </citation>
    <scope>IDENTIFICATION</scope>
</reference>
<organism evidence="3 4">
    <name type="scientific">Strongyloides venezuelensis</name>
    <name type="common">Threadworm</name>
    <dbReference type="NCBI Taxonomy" id="75913"/>
    <lineage>
        <taxon>Eukaryota</taxon>
        <taxon>Metazoa</taxon>
        <taxon>Ecdysozoa</taxon>
        <taxon>Nematoda</taxon>
        <taxon>Chromadorea</taxon>
        <taxon>Rhabditida</taxon>
        <taxon>Tylenchina</taxon>
        <taxon>Panagrolaimomorpha</taxon>
        <taxon>Strongyloidoidea</taxon>
        <taxon>Strongyloididae</taxon>
        <taxon>Strongyloides</taxon>
    </lineage>
</organism>
<evidence type="ECO:0000313" key="4">
    <source>
        <dbReference type="WBParaSite" id="SVE_2007600.1"/>
    </source>
</evidence>